<dbReference type="EMBL" id="QYYH01000027">
    <property type="protein sequence ID" value="RJY18282.1"/>
    <property type="molecule type" value="Genomic_DNA"/>
</dbReference>
<dbReference type="Proteomes" id="UP000273022">
    <property type="component" value="Unassembled WGS sequence"/>
</dbReference>
<accession>A0A3A6TZ80</accession>
<dbReference type="RefSeq" id="WP_121852756.1">
    <property type="nucleotide sequence ID" value="NZ_ML064615.1"/>
</dbReference>
<comment type="caution">
    <text evidence="1">The sequence shown here is derived from an EMBL/GenBank/DDBJ whole genome shotgun (WGS) entry which is preliminary data.</text>
</comment>
<evidence type="ECO:0000313" key="1">
    <source>
        <dbReference type="EMBL" id="RJY18282.1"/>
    </source>
</evidence>
<dbReference type="AlphaFoldDB" id="A0A3A6TZ80"/>
<keyword evidence="2" id="KW-1185">Reference proteome</keyword>
<name>A0A3A6TZ80_9GAMM</name>
<sequence>MKVSILRNEVSKVVSEVKAISVAQCRTQFLMNVQLCANHTEIRSNGLDILAASDNARIAAEQANRVRPRLGLIRASRINLPHEIYIPANGDNDNAIISTSYHIRELLCADRYKQEIRSGRGHNSLNSLNDGGKLFIIGHGNFGKGIGTRIVYGAMALIQQLIRDGLEPSPAQPVVIYLFSCWTATHTRKGIVGVVKENRIYVALPEC</sequence>
<evidence type="ECO:0000313" key="2">
    <source>
        <dbReference type="Proteomes" id="UP000273022"/>
    </source>
</evidence>
<gene>
    <name evidence="1" type="ORF">D5R81_06030</name>
</gene>
<organism evidence="1 2">
    <name type="scientific">Parashewanella spongiae</name>
    <dbReference type="NCBI Taxonomy" id="342950"/>
    <lineage>
        <taxon>Bacteria</taxon>
        <taxon>Pseudomonadati</taxon>
        <taxon>Pseudomonadota</taxon>
        <taxon>Gammaproteobacteria</taxon>
        <taxon>Alteromonadales</taxon>
        <taxon>Shewanellaceae</taxon>
        <taxon>Parashewanella</taxon>
    </lineage>
</organism>
<reference evidence="1 2" key="1">
    <citation type="submission" date="2018-09" db="EMBL/GenBank/DDBJ databases">
        <title>Phylogeny of the Shewanellaceae, and recommendation for two new genera, Pseudoshewanella and Parashewanella.</title>
        <authorList>
            <person name="Wang G."/>
        </authorList>
    </citation>
    <scope>NUCLEOTIDE SEQUENCE [LARGE SCALE GENOMIC DNA]</scope>
    <source>
        <strain evidence="1 2">KCTC 22492</strain>
    </source>
</reference>
<proteinExistence type="predicted"/>
<protein>
    <submittedName>
        <fullName evidence="1">Uncharacterized protein</fullName>
    </submittedName>
</protein>